<dbReference type="Pfam" id="PF00188">
    <property type="entry name" value="CAP"/>
    <property type="match status" value="1"/>
</dbReference>
<dbReference type="InterPro" id="IPR018244">
    <property type="entry name" value="Allrgn_V5/Tpx1_CS"/>
</dbReference>
<dbReference type="CDD" id="cd05381">
    <property type="entry name" value="CAP_PR-1"/>
    <property type="match status" value="1"/>
</dbReference>
<name>A0ABR2LDU5_9ASPA</name>
<keyword evidence="4" id="KW-1185">Reference proteome</keyword>
<evidence type="ECO:0000259" key="2">
    <source>
        <dbReference type="SMART" id="SM00198"/>
    </source>
</evidence>
<dbReference type="InterPro" id="IPR001283">
    <property type="entry name" value="CRISP-related"/>
</dbReference>
<organism evidence="3 4">
    <name type="scientific">Platanthera guangdongensis</name>
    <dbReference type="NCBI Taxonomy" id="2320717"/>
    <lineage>
        <taxon>Eukaryota</taxon>
        <taxon>Viridiplantae</taxon>
        <taxon>Streptophyta</taxon>
        <taxon>Embryophyta</taxon>
        <taxon>Tracheophyta</taxon>
        <taxon>Spermatophyta</taxon>
        <taxon>Magnoliopsida</taxon>
        <taxon>Liliopsida</taxon>
        <taxon>Asparagales</taxon>
        <taxon>Orchidaceae</taxon>
        <taxon>Orchidoideae</taxon>
        <taxon>Orchideae</taxon>
        <taxon>Orchidinae</taxon>
        <taxon>Platanthera</taxon>
    </lineage>
</organism>
<dbReference type="Gene3D" id="3.40.33.10">
    <property type="entry name" value="CAP"/>
    <property type="match status" value="1"/>
</dbReference>
<keyword evidence="1" id="KW-0732">Signal</keyword>
<gene>
    <name evidence="3" type="ORF">KSP40_PGU015873</name>
</gene>
<feature type="chain" id="PRO_5046695269" description="SCP domain-containing protein" evidence="1">
    <location>
        <begin position="20"/>
        <end position="194"/>
    </location>
</feature>
<reference evidence="3 4" key="1">
    <citation type="journal article" date="2022" name="Nat. Plants">
        <title>Genomes of leafy and leafless Platanthera orchids illuminate the evolution of mycoheterotrophy.</title>
        <authorList>
            <person name="Li M.H."/>
            <person name="Liu K.W."/>
            <person name="Li Z."/>
            <person name="Lu H.C."/>
            <person name="Ye Q.L."/>
            <person name="Zhang D."/>
            <person name="Wang J.Y."/>
            <person name="Li Y.F."/>
            <person name="Zhong Z.M."/>
            <person name="Liu X."/>
            <person name="Yu X."/>
            <person name="Liu D.K."/>
            <person name="Tu X.D."/>
            <person name="Liu B."/>
            <person name="Hao Y."/>
            <person name="Liao X.Y."/>
            <person name="Jiang Y.T."/>
            <person name="Sun W.H."/>
            <person name="Chen J."/>
            <person name="Chen Y.Q."/>
            <person name="Ai Y."/>
            <person name="Zhai J.W."/>
            <person name="Wu S.S."/>
            <person name="Zhou Z."/>
            <person name="Hsiao Y.Y."/>
            <person name="Wu W.L."/>
            <person name="Chen Y.Y."/>
            <person name="Lin Y.F."/>
            <person name="Hsu J.L."/>
            <person name="Li C.Y."/>
            <person name="Wang Z.W."/>
            <person name="Zhao X."/>
            <person name="Zhong W.Y."/>
            <person name="Ma X.K."/>
            <person name="Ma L."/>
            <person name="Huang J."/>
            <person name="Chen G.Z."/>
            <person name="Huang M.Z."/>
            <person name="Huang L."/>
            <person name="Peng D.H."/>
            <person name="Luo Y.B."/>
            <person name="Zou S.Q."/>
            <person name="Chen S.P."/>
            <person name="Lan S."/>
            <person name="Tsai W.C."/>
            <person name="Van de Peer Y."/>
            <person name="Liu Z.J."/>
        </authorList>
    </citation>
    <scope>NUCLEOTIDE SEQUENCE [LARGE SCALE GENOMIC DNA]</scope>
    <source>
        <strain evidence="3">Lor288</strain>
    </source>
</reference>
<accession>A0ABR2LDU5</accession>
<dbReference type="InterPro" id="IPR014044">
    <property type="entry name" value="CAP_dom"/>
</dbReference>
<dbReference type="Proteomes" id="UP001412067">
    <property type="component" value="Unassembled WGS sequence"/>
</dbReference>
<dbReference type="PRINTS" id="PR00837">
    <property type="entry name" value="V5TPXLIKE"/>
</dbReference>
<dbReference type="PROSITE" id="PS01009">
    <property type="entry name" value="CRISP_1"/>
    <property type="match status" value="1"/>
</dbReference>
<proteinExistence type="predicted"/>
<evidence type="ECO:0000313" key="3">
    <source>
        <dbReference type="EMBL" id="KAK8938240.1"/>
    </source>
</evidence>
<sequence>MTPSLLFLLLLLHPLSTLSSSGDLPPAFPRHTIRDAAPLSDGLVSFTGGKGNYRSMPREFLSSHNQVRSTVGERPFVWDRQLARFAKRWAEKLRATCLMEHSMGPYGENLFWGSGWGWRATDAVSQWALERDFYNPADNSCAAGEMCGHFTQIIWNSTVRIGCGRSECYGGGVIMTCNYDPPGNYVGENPLTAV</sequence>
<dbReference type="SUPFAM" id="SSF55797">
    <property type="entry name" value="PR-1-like"/>
    <property type="match status" value="1"/>
</dbReference>
<dbReference type="EMBL" id="JBBWWR010000021">
    <property type="protein sequence ID" value="KAK8938240.1"/>
    <property type="molecule type" value="Genomic_DNA"/>
</dbReference>
<dbReference type="SMART" id="SM00198">
    <property type="entry name" value="SCP"/>
    <property type="match status" value="1"/>
</dbReference>
<dbReference type="InterPro" id="IPR035940">
    <property type="entry name" value="CAP_sf"/>
</dbReference>
<protein>
    <recommendedName>
        <fullName evidence="2">SCP domain-containing protein</fullName>
    </recommendedName>
</protein>
<feature type="domain" description="SCP" evidence="2">
    <location>
        <begin position="55"/>
        <end position="187"/>
    </location>
</feature>
<feature type="signal peptide" evidence="1">
    <location>
        <begin position="1"/>
        <end position="19"/>
    </location>
</feature>
<dbReference type="PROSITE" id="PS01010">
    <property type="entry name" value="CRISP_2"/>
    <property type="match status" value="1"/>
</dbReference>
<evidence type="ECO:0000256" key="1">
    <source>
        <dbReference type="SAM" id="SignalP"/>
    </source>
</evidence>
<comment type="caution">
    <text evidence="3">The sequence shown here is derived from an EMBL/GenBank/DDBJ whole genome shotgun (WGS) entry which is preliminary data.</text>
</comment>
<evidence type="ECO:0000313" key="4">
    <source>
        <dbReference type="Proteomes" id="UP001412067"/>
    </source>
</evidence>
<dbReference type="PANTHER" id="PTHR10334">
    <property type="entry name" value="CYSTEINE-RICH SECRETORY PROTEIN-RELATED"/>
    <property type="match status" value="1"/>
</dbReference>